<keyword evidence="3" id="KW-0238">DNA-binding</keyword>
<keyword evidence="2" id="KW-0805">Transcription regulation</keyword>
<accession>A0ABP6L4H3</accession>
<dbReference type="InterPro" id="IPR036388">
    <property type="entry name" value="WH-like_DNA-bd_sf"/>
</dbReference>
<evidence type="ECO:0000256" key="3">
    <source>
        <dbReference type="ARBA" id="ARBA00023125"/>
    </source>
</evidence>
<dbReference type="InterPro" id="IPR000847">
    <property type="entry name" value="LysR_HTH_N"/>
</dbReference>
<keyword evidence="7" id="KW-1185">Reference proteome</keyword>
<keyword evidence="4" id="KW-0804">Transcription</keyword>
<gene>
    <name evidence="6" type="ORF">GCM10010448_07100</name>
</gene>
<evidence type="ECO:0000259" key="5">
    <source>
        <dbReference type="PROSITE" id="PS50931"/>
    </source>
</evidence>
<dbReference type="SUPFAM" id="SSF53850">
    <property type="entry name" value="Periplasmic binding protein-like II"/>
    <property type="match status" value="1"/>
</dbReference>
<feature type="domain" description="HTH lysR-type" evidence="5">
    <location>
        <begin position="1"/>
        <end position="58"/>
    </location>
</feature>
<dbReference type="Gene3D" id="1.10.10.10">
    <property type="entry name" value="Winged helix-like DNA-binding domain superfamily/Winged helix DNA-binding domain"/>
    <property type="match status" value="1"/>
</dbReference>
<dbReference type="InterPro" id="IPR005119">
    <property type="entry name" value="LysR_subst-bd"/>
</dbReference>
<dbReference type="PROSITE" id="PS50931">
    <property type="entry name" value="HTH_LYSR"/>
    <property type="match status" value="1"/>
</dbReference>
<evidence type="ECO:0000256" key="1">
    <source>
        <dbReference type="ARBA" id="ARBA00009437"/>
    </source>
</evidence>
<evidence type="ECO:0000256" key="4">
    <source>
        <dbReference type="ARBA" id="ARBA00023163"/>
    </source>
</evidence>
<protein>
    <submittedName>
        <fullName evidence="6">LysR family transcriptional regulator</fullName>
    </submittedName>
</protein>
<dbReference type="InterPro" id="IPR036390">
    <property type="entry name" value="WH_DNA-bd_sf"/>
</dbReference>
<proteinExistence type="inferred from homology"/>
<name>A0ABP6L4H3_9ACTN</name>
<organism evidence="6 7">
    <name type="scientific">Streptomyces glomeratus</name>
    <dbReference type="NCBI Taxonomy" id="284452"/>
    <lineage>
        <taxon>Bacteria</taxon>
        <taxon>Bacillati</taxon>
        <taxon>Actinomycetota</taxon>
        <taxon>Actinomycetes</taxon>
        <taxon>Kitasatosporales</taxon>
        <taxon>Streptomycetaceae</taxon>
        <taxon>Streptomyces</taxon>
    </lineage>
</organism>
<dbReference type="SUPFAM" id="SSF46785">
    <property type="entry name" value="Winged helix' DNA-binding domain"/>
    <property type="match status" value="1"/>
</dbReference>
<dbReference type="EMBL" id="BAAAUF010000004">
    <property type="protein sequence ID" value="GAA3027612.1"/>
    <property type="molecule type" value="Genomic_DNA"/>
</dbReference>
<dbReference type="PANTHER" id="PTHR30346">
    <property type="entry name" value="TRANSCRIPTIONAL DUAL REGULATOR HCAR-RELATED"/>
    <property type="match status" value="1"/>
</dbReference>
<comment type="caution">
    <text evidence="6">The sequence shown here is derived from an EMBL/GenBank/DDBJ whole genome shotgun (WGS) entry which is preliminary data.</text>
</comment>
<dbReference type="PANTHER" id="PTHR30346:SF0">
    <property type="entry name" value="HCA OPERON TRANSCRIPTIONAL ACTIVATOR HCAR"/>
    <property type="match status" value="1"/>
</dbReference>
<dbReference type="Proteomes" id="UP001501532">
    <property type="component" value="Unassembled WGS sequence"/>
</dbReference>
<evidence type="ECO:0000256" key="2">
    <source>
        <dbReference type="ARBA" id="ARBA00023015"/>
    </source>
</evidence>
<dbReference type="Pfam" id="PF00126">
    <property type="entry name" value="HTH_1"/>
    <property type="match status" value="1"/>
</dbReference>
<dbReference type="Pfam" id="PF03466">
    <property type="entry name" value="LysR_substrate"/>
    <property type="match status" value="1"/>
</dbReference>
<evidence type="ECO:0000313" key="6">
    <source>
        <dbReference type="EMBL" id="GAA3027612.1"/>
    </source>
</evidence>
<reference evidence="7" key="1">
    <citation type="journal article" date="2019" name="Int. J. Syst. Evol. Microbiol.">
        <title>The Global Catalogue of Microorganisms (GCM) 10K type strain sequencing project: providing services to taxonomists for standard genome sequencing and annotation.</title>
        <authorList>
            <consortium name="The Broad Institute Genomics Platform"/>
            <consortium name="The Broad Institute Genome Sequencing Center for Infectious Disease"/>
            <person name="Wu L."/>
            <person name="Ma J."/>
        </authorList>
    </citation>
    <scope>NUCLEOTIDE SEQUENCE [LARGE SCALE GENOMIC DNA]</scope>
    <source>
        <strain evidence="7">JCM 9091</strain>
    </source>
</reference>
<evidence type="ECO:0000313" key="7">
    <source>
        <dbReference type="Proteomes" id="UP001501532"/>
    </source>
</evidence>
<sequence>MEMFHLRYFVAVAEELNFSAAARRLHMATSPLSQRIRDLERELDHRLFDRDTHSVTLTPAGEALLPIAQEVLEQINSIPWRLREVTRSGRTTMFVGIPPGLHPRLSELVDTLAERVSRRCELLRWPGSSKALTIGVREGRLPLALARLPISDPALDQLPAISERLAAVVPADQFAGRDSVALADLADLSFIVAPKEISAAYFEQLDRELCERGIKKRIKLTDTGYAGVAQVISSGMAFYFSILDTESPMHRYAMENTKVLPFTDFEPRLDTVLIWRHDRASGGDLDELVEAAREVFADPLHV</sequence>
<comment type="similarity">
    <text evidence="1">Belongs to the LysR transcriptional regulatory family.</text>
</comment>
<dbReference type="Gene3D" id="3.40.190.10">
    <property type="entry name" value="Periplasmic binding protein-like II"/>
    <property type="match status" value="2"/>
</dbReference>